<organism evidence="1 2">
    <name type="scientific">Cupriavidus taiwanensis</name>
    <dbReference type="NCBI Taxonomy" id="164546"/>
    <lineage>
        <taxon>Bacteria</taxon>
        <taxon>Pseudomonadati</taxon>
        <taxon>Pseudomonadota</taxon>
        <taxon>Betaproteobacteria</taxon>
        <taxon>Burkholderiales</taxon>
        <taxon>Burkholderiaceae</taxon>
        <taxon>Cupriavidus</taxon>
    </lineage>
</organism>
<dbReference type="EMBL" id="OFTH01000034">
    <property type="protein sequence ID" value="SOZ66225.1"/>
    <property type="molecule type" value="Genomic_DNA"/>
</dbReference>
<comment type="caution">
    <text evidence="1">The sequence shown here is derived from an EMBL/GenBank/DDBJ whole genome shotgun (WGS) entry which is preliminary data.</text>
</comment>
<accession>A0A976AZL5</accession>
<dbReference type="AlphaFoldDB" id="A0A976AZL5"/>
<proteinExistence type="predicted"/>
<protein>
    <submittedName>
        <fullName evidence="1">Uncharacterized protein</fullName>
    </submittedName>
</protein>
<evidence type="ECO:0000313" key="1">
    <source>
        <dbReference type="EMBL" id="SOZ66225.1"/>
    </source>
</evidence>
<dbReference type="Proteomes" id="UP000256952">
    <property type="component" value="Chromosome CBM2613_b"/>
</dbReference>
<name>A0A976AZL5_9BURK</name>
<reference evidence="1 2" key="1">
    <citation type="submission" date="2018-01" db="EMBL/GenBank/DDBJ databases">
        <authorList>
            <person name="Clerissi C."/>
        </authorList>
    </citation>
    <scope>NUCLEOTIDE SEQUENCE [LARGE SCALE GENOMIC DNA]</scope>
    <source>
        <strain evidence="1">Cupriavidus taiwanensis STM 8556</strain>
    </source>
</reference>
<evidence type="ECO:0000313" key="2">
    <source>
        <dbReference type="Proteomes" id="UP000256952"/>
    </source>
</evidence>
<gene>
    <name evidence="1" type="ORF">CBM2613_B10174</name>
</gene>
<sequence>MILPQCERPRHPGLWHTVPPRSIAVGEEYGHPCAERNAGGIRFVKEGEALGRKWPSGRSAP</sequence>